<keyword evidence="3" id="KW-1185">Reference proteome</keyword>
<comment type="caution">
    <text evidence="2">The sequence shown here is derived from an EMBL/GenBank/DDBJ whole genome shotgun (WGS) entry which is preliminary data.</text>
</comment>
<evidence type="ECO:0000313" key="3">
    <source>
        <dbReference type="Proteomes" id="UP001597344"/>
    </source>
</evidence>
<name>A0ABW5AZD3_9FLAO</name>
<dbReference type="InterPro" id="IPR025331">
    <property type="entry name" value="TNT"/>
</dbReference>
<sequence length="526" mass="57233">MGNLQSLTRNGWQNSSSYTNLDVLSYQYTASSNKLLSVTDSGNKTYGFKDRNISGNDYAYDINGNLIQDKNKGITSVSYNYFNFPTRIHVTNPDHDGNVQYIYDANGVKLKKTAIDRGTTNILEYNGNFVYENGSLKSITHPEGYIEQEDDGSFTYVYEHRDIWNNTRITYADNNKDGVVTAAEIRREQNYYPFGMSWQAVNSTIRNAKNNLKTFQGQELTEDLGLNTHEWRYRISDRSIGRFWQIDPLAEQYDYNSTFAFQENKMGMGVELEGAELWGWVQQQLVQNTAENPNGVSAHVMGAVQGVVENGEGLLEAVTNPVQTAKGMGDLAVALASQGNVSTMMQADEALGTNSMQAANAVVTSVEKGANDLVNGSGIDRGKVIGNVASALVGAKGVTAATKAISAAFKGSKTVSTTTALANYYPANKGAMGATTTTVLEIGTKIDRYGNLGGKYFSPTGTPLLNRALPNNASTSIYNSFEFTKSFSVEASTIAPTFGKVGTGTQYFSPTLNAQELLQGGFIKAN</sequence>
<gene>
    <name evidence="2" type="ORF">ACFSJT_12935</name>
</gene>
<dbReference type="RefSeq" id="WP_378320711.1">
    <property type="nucleotide sequence ID" value="NZ_JBHUHY010000014.1"/>
</dbReference>
<dbReference type="Pfam" id="PF14021">
    <property type="entry name" value="TNT"/>
    <property type="match status" value="1"/>
</dbReference>
<dbReference type="EMBL" id="JBHUHY010000014">
    <property type="protein sequence ID" value="MFD2187700.1"/>
    <property type="molecule type" value="Genomic_DNA"/>
</dbReference>
<dbReference type="Gene3D" id="2.180.10.10">
    <property type="entry name" value="RHS repeat-associated core"/>
    <property type="match status" value="1"/>
</dbReference>
<evidence type="ECO:0000313" key="2">
    <source>
        <dbReference type="EMBL" id="MFD2187700.1"/>
    </source>
</evidence>
<protein>
    <submittedName>
        <fullName evidence="2">Glycohydrolase toxin TNT-related protein</fullName>
    </submittedName>
</protein>
<feature type="domain" description="TNT" evidence="1">
    <location>
        <begin position="440"/>
        <end position="524"/>
    </location>
</feature>
<accession>A0ABW5AZD3</accession>
<evidence type="ECO:0000259" key="1">
    <source>
        <dbReference type="Pfam" id="PF14021"/>
    </source>
</evidence>
<proteinExistence type="predicted"/>
<organism evidence="2 3">
    <name type="scientific">Aquimarina celericrescens</name>
    <dbReference type="NCBI Taxonomy" id="1964542"/>
    <lineage>
        <taxon>Bacteria</taxon>
        <taxon>Pseudomonadati</taxon>
        <taxon>Bacteroidota</taxon>
        <taxon>Flavobacteriia</taxon>
        <taxon>Flavobacteriales</taxon>
        <taxon>Flavobacteriaceae</taxon>
        <taxon>Aquimarina</taxon>
    </lineage>
</organism>
<reference evidence="3" key="1">
    <citation type="journal article" date="2019" name="Int. J. Syst. Evol. Microbiol.">
        <title>The Global Catalogue of Microorganisms (GCM) 10K type strain sequencing project: providing services to taxonomists for standard genome sequencing and annotation.</title>
        <authorList>
            <consortium name="The Broad Institute Genomics Platform"/>
            <consortium name="The Broad Institute Genome Sequencing Center for Infectious Disease"/>
            <person name="Wu L."/>
            <person name="Ma J."/>
        </authorList>
    </citation>
    <scope>NUCLEOTIDE SEQUENCE [LARGE SCALE GENOMIC DNA]</scope>
    <source>
        <strain evidence="3">DT92</strain>
    </source>
</reference>
<dbReference type="Proteomes" id="UP001597344">
    <property type="component" value="Unassembled WGS sequence"/>
</dbReference>